<dbReference type="InterPro" id="IPR051474">
    <property type="entry name" value="Anti-sigma-K/W_factor"/>
</dbReference>
<protein>
    <recommendedName>
        <fullName evidence="8">Regulator of SigK</fullName>
    </recommendedName>
    <alternativeName>
        <fullName evidence="7">Sigma-K anti-sigma factor RskA</fullName>
    </alternativeName>
</protein>
<organism evidence="10 11">
    <name type="scientific">Winslowiella toletana</name>
    <dbReference type="NCBI Taxonomy" id="92490"/>
    <lineage>
        <taxon>Bacteria</taxon>
        <taxon>Pseudomonadati</taxon>
        <taxon>Pseudomonadota</taxon>
        <taxon>Gammaproteobacteria</taxon>
        <taxon>Enterobacterales</taxon>
        <taxon>Erwiniaceae</taxon>
        <taxon>Winslowiella</taxon>
    </lineage>
</organism>
<dbReference type="InterPro" id="IPR018764">
    <property type="entry name" value="RskA_C"/>
</dbReference>
<dbReference type="EMBL" id="JAGGMQ010000001">
    <property type="protein sequence ID" value="MBP2169793.1"/>
    <property type="molecule type" value="Genomic_DNA"/>
</dbReference>
<dbReference type="PANTHER" id="PTHR37461:SF1">
    <property type="entry name" value="ANTI-SIGMA-K FACTOR RSKA"/>
    <property type="match status" value="1"/>
</dbReference>
<accession>A0ABS4PAW7</accession>
<evidence type="ECO:0000313" key="11">
    <source>
        <dbReference type="Proteomes" id="UP001195624"/>
    </source>
</evidence>
<comment type="caution">
    <text evidence="10">The sequence shown here is derived from an EMBL/GenBank/DDBJ whole genome shotgun (WGS) entry which is preliminary data.</text>
</comment>
<dbReference type="InterPro" id="IPR041916">
    <property type="entry name" value="Anti_sigma_zinc_sf"/>
</dbReference>
<evidence type="ECO:0000256" key="3">
    <source>
        <dbReference type="ARBA" id="ARBA00022475"/>
    </source>
</evidence>
<evidence type="ECO:0000256" key="7">
    <source>
        <dbReference type="ARBA" id="ARBA00029829"/>
    </source>
</evidence>
<sequence length="223" mass="24295">MKNRSDYDSALAAEYVLGTLRGAARLKFERRLQQEPELALEVSRWQNALAHLDDSLTPVTPPAHIWKKIALSLPAIQPARAKPHGWHYSGWALAASLAGILLYSNLRTETAPTDQPVAILNSADNAKGQWIVNINPARTELSLTALNPPALDSKQSLQLWLIPADGIPRSLGLIQARQLNRVDISHHQLANRLTLAISLEPQGGSPTGQPTGPVLFNGQLSQL</sequence>
<evidence type="ECO:0000256" key="8">
    <source>
        <dbReference type="ARBA" id="ARBA00030803"/>
    </source>
</evidence>
<evidence type="ECO:0000256" key="5">
    <source>
        <dbReference type="ARBA" id="ARBA00022989"/>
    </source>
</evidence>
<keyword evidence="5" id="KW-1133">Transmembrane helix</keyword>
<dbReference type="Gene3D" id="1.10.10.1320">
    <property type="entry name" value="Anti-sigma factor, zinc-finger domain"/>
    <property type="match status" value="1"/>
</dbReference>
<gene>
    <name evidence="10" type="ORF">J2125_002985</name>
</gene>
<evidence type="ECO:0000256" key="4">
    <source>
        <dbReference type="ARBA" id="ARBA00022692"/>
    </source>
</evidence>
<evidence type="ECO:0000313" key="10">
    <source>
        <dbReference type="EMBL" id="MBP2169793.1"/>
    </source>
</evidence>
<evidence type="ECO:0000256" key="2">
    <source>
        <dbReference type="ARBA" id="ARBA00004236"/>
    </source>
</evidence>
<reference evidence="11" key="2">
    <citation type="submission" date="2023-07" db="EMBL/GenBank/DDBJ databases">
        <title>Genome mining of underrepresented organisms for secondary metabolites.</title>
        <authorList>
            <person name="D'Agostino P.M."/>
        </authorList>
    </citation>
    <scope>NUCLEOTIDE SEQUENCE [LARGE SCALE GENOMIC DNA]</scope>
    <source>
        <strain evidence="11">WS4403</strain>
    </source>
</reference>
<proteinExistence type="predicted"/>
<keyword evidence="4" id="KW-0812">Transmembrane</keyword>
<dbReference type="Proteomes" id="UP001195624">
    <property type="component" value="Unassembled WGS sequence"/>
</dbReference>
<keyword evidence="3" id="KW-1003">Cell membrane</keyword>
<name>A0ABS4PAW7_9GAMM</name>
<feature type="domain" description="Anti-sigma K factor RskA C-terminal" evidence="9">
    <location>
        <begin position="91"/>
        <end position="214"/>
    </location>
</feature>
<evidence type="ECO:0000259" key="9">
    <source>
        <dbReference type="Pfam" id="PF10099"/>
    </source>
</evidence>
<keyword evidence="6" id="KW-0472">Membrane</keyword>
<dbReference type="RefSeq" id="WP_017800447.1">
    <property type="nucleotide sequence ID" value="NZ_JAGGMQ010000001.1"/>
</dbReference>
<comment type="subcellular location">
    <subcellularLocation>
        <location evidence="2">Cell membrane</location>
    </subcellularLocation>
    <subcellularLocation>
        <location evidence="1">Membrane</location>
        <topology evidence="1">Single-pass membrane protein</topology>
    </subcellularLocation>
</comment>
<reference evidence="10 11" key="1">
    <citation type="submission" date="2021-03" db="EMBL/GenBank/DDBJ databases">
        <authorList>
            <person name="D'Agostino P."/>
            <person name="Huntemann M."/>
            <person name="Clum A."/>
            <person name="Spunde A."/>
            <person name="Palaniappan K."/>
            <person name="Ritter S."/>
            <person name="Mikhailova N."/>
            <person name="Chen I.-M."/>
            <person name="Stamatis D."/>
            <person name="Reddy T."/>
            <person name="O'Malley R."/>
            <person name="Daum C."/>
            <person name="Shapiro N."/>
            <person name="Ivanova N."/>
            <person name="Kyrpides N."/>
            <person name="Woyke T."/>
        </authorList>
    </citation>
    <scope>NUCLEOTIDE SEQUENCE [LARGE SCALE GENOMIC DNA]</scope>
    <source>
        <strain evidence="10 11">WS4403</strain>
    </source>
</reference>
<keyword evidence="11" id="KW-1185">Reference proteome</keyword>
<evidence type="ECO:0000256" key="1">
    <source>
        <dbReference type="ARBA" id="ARBA00004167"/>
    </source>
</evidence>
<evidence type="ECO:0000256" key="6">
    <source>
        <dbReference type="ARBA" id="ARBA00023136"/>
    </source>
</evidence>
<dbReference type="PANTHER" id="PTHR37461">
    <property type="entry name" value="ANTI-SIGMA-K FACTOR RSKA"/>
    <property type="match status" value="1"/>
</dbReference>
<dbReference type="Pfam" id="PF10099">
    <property type="entry name" value="RskA_C"/>
    <property type="match status" value="1"/>
</dbReference>